<comment type="similarity">
    <text evidence="2">Belongs to the bacterial sugar transferase family.</text>
</comment>
<dbReference type="PANTHER" id="PTHR30576">
    <property type="entry name" value="COLANIC BIOSYNTHESIS UDP-GLUCOSE LIPID CARRIER TRANSFERASE"/>
    <property type="match status" value="1"/>
</dbReference>
<evidence type="ECO:0000256" key="4">
    <source>
        <dbReference type="ARBA" id="ARBA00022692"/>
    </source>
</evidence>
<dbReference type="RefSeq" id="WP_189356233.1">
    <property type="nucleotide sequence ID" value="NZ_BMYU01000002.1"/>
</dbReference>
<name>A0ABQ2XVR9_9BURK</name>
<organism evidence="9 10">
    <name type="scientific">Undibacterium squillarum</name>
    <dbReference type="NCBI Taxonomy" id="1131567"/>
    <lineage>
        <taxon>Bacteria</taxon>
        <taxon>Pseudomonadati</taxon>
        <taxon>Pseudomonadota</taxon>
        <taxon>Betaproteobacteria</taxon>
        <taxon>Burkholderiales</taxon>
        <taxon>Oxalobacteraceae</taxon>
        <taxon>Undibacterium</taxon>
    </lineage>
</organism>
<keyword evidence="6 7" id="KW-0472">Membrane</keyword>
<dbReference type="InterPro" id="IPR017475">
    <property type="entry name" value="EPS_sugar_tfrase"/>
</dbReference>
<evidence type="ECO:0000256" key="6">
    <source>
        <dbReference type="ARBA" id="ARBA00023136"/>
    </source>
</evidence>
<comment type="subcellular location">
    <subcellularLocation>
        <location evidence="1">Membrane</location>
        <topology evidence="1">Multi-pass membrane protein</topology>
    </subcellularLocation>
</comment>
<evidence type="ECO:0000313" key="9">
    <source>
        <dbReference type="EMBL" id="GGX36573.1"/>
    </source>
</evidence>
<evidence type="ECO:0000313" key="10">
    <source>
        <dbReference type="Proteomes" id="UP000653343"/>
    </source>
</evidence>
<dbReference type="PANTHER" id="PTHR30576:SF10">
    <property type="entry name" value="SLL5057 PROTEIN"/>
    <property type="match status" value="1"/>
</dbReference>
<keyword evidence="5 7" id="KW-1133">Transmembrane helix</keyword>
<feature type="transmembrane region" description="Helical" evidence="7">
    <location>
        <begin position="48"/>
        <end position="71"/>
    </location>
</feature>
<sequence>MKSHFEQFINVANSPGLRTSRLRRVRFQTFCWNLRPQLSALIKRSMDICGSLCGLILLSPLFLITAAAIAVNSKGPVLFWQDRVGRHGRSFRFPKFRSMRIHSAAERSALESKNQHQNHLTFKLRNDPRITPVGRWIRKTSIDELPQLWCVLKGDMSLVGPRPPLVSEVDRYCTHDRSRLNIRPGLTCLWQISGRSDLAFEQQLLLDQQYIDNQSLWLDLKILFLTVPAVISGKGAY</sequence>
<dbReference type="NCBIfam" id="TIGR03025">
    <property type="entry name" value="EPS_sugtrans"/>
    <property type="match status" value="1"/>
</dbReference>
<evidence type="ECO:0000256" key="2">
    <source>
        <dbReference type="ARBA" id="ARBA00006464"/>
    </source>
</evidence>
<accession>A0ABQ2XVR9</accession>
<dbReference type="Pfam" id="PF02397">
    <property type="entry name" value="Bac_transf"/>
    <property type="match status" value="1"/>
</dbReference>
<dbReference type="EMBL" id="BMYU01000002">
    <property type="protein sequence ID" value="GGX36573.1"/>
    <property type="molecule type" value="Genomic_DNA"/>
</dbReference>
<keyword evidence="4 7" id="KW-0812">Transmembrane</keyword>
<gene>
    <name evidence="9" type="ORF">GCM10010946_13010</name>
</gene>
<evidence type="ECO:0000256" key="3">
    <source>
        <dbReference type="ARBA" id="ARBA00022679"/>
    </source>
</evidence>
<evidence type="ECO:0000256" key="5">
    <source>
        <dbReference type="ARBA" id="ARBA00022989"/>
    </source>
</evidence>
<dbReference type="Proteomes" id="UP000653343">
    <property type="component" value="Unassembled WGS sequence"/>
</dbReference>
<proteinExistence type="inferred from homology"/>
<keyword evidence="3" id="KW-0808">Transferase</keyword>
<dbReference type="InterPro" id="IPR003362">
    <property type="entry name" value="Bact_transf"/>
</dbReference>
<keyword evidence="10" id="KW-1185">Reference proteome</keyword>
<evidence type="ECO:0000256" key="1">
    <source>
        <dbReference type="ARBA" id="ARBA00004141"/>
    </source>
</evidence>
<feature type="domain" description="Bacterial sugar transferase" evidence="8">
    <location>
        <begin position="43"/>
        <end position="231"/>
    </location>
</feature>
<evidence type="ECO:0000259" key="8">
    <source>
        <dbReference type="Pfam" id="PF02397"/>
    </source>
</evidence>
<comment type="caution">
    <text evidence="9">The sequence shown here is derived from an EMBL/GenBank/DDBJ whole genome shotgun (WGS) entry which is preliminary data.</text>
</comment>
<reference evidence="10" key="1">
    <citation type="journal article" date="2019" name="Int. J. Syst. Evol. Microbiol.">
        <title>The Global Catalogue of Microorganisms (GCM) 10K type strain sequencing project: providing services to taxonomists for standard genome sequencing and annotation.</title>
        <authorList>
            <consortium name="The Broad Institute Genomics Platform"/>
            <consortium name="The Broad Institute Genome Sequencing Center for Infectious Disease"/>
            <person name="Wu L."/>
            <person name="Ma J."/>
        </authorList>
    </citation>
    <scope>NUCLEOTIDE SEQUENCE [LARGE SCALE GENOMIC DNA]</scope>
    <source>
        <strain evidence="10">KCTC 23917</strain>
    </source>
</reference>
<evidence type="ECO:0000256" key="7">
    <source>
        <dbReference type="SAM" id="Phobius"/>
    </source>
</evidence>
<protein>
    <submittedName>
        <fullName evidence="9">Multidrug MFS transporter</fullName>
    </submittedName>
</protein>